<dbReference type="Pfam" id="PF12801">
    <property type="entry name" value="Fer4_5"/>
    <property type="match status" value="2"/>
</dbReference>
<dbReference type="NCBIfam" id="TIGR02163">
    <property type="entry name" value="napH"/>
    <property type="match status" value="1"/>
</dbReference>
<keyword evidence="6" id="KW-0408">Iron</keyword>
<reference evidence="10 11" key="1">
    <citation type="submission" date="2011-11" db="EMBL/GenBank/DDBJ databases">
        <title>Improved High-Quality Draft sequence of Beggiatoa alba B18lD.</title>
        <authorList>
            <consortium name="US DOE Joint Genome Institute"/>
            <person name="Lucas S."/>
            <person name="Han J."/>
            <person name="Lapidus A."/>
            <person name="Cheng J.-F."/>
            <person name="Goodwin L."/>
            <person name="Pitluck S."/>
            <person name="Peters L."/>
            <person name="Mikhailova N."/>
            <person name="Held B."/>
            <person name="Detter J.C."/>
            <person name="Han C."/>
            <person name="Tapia R."/>
            <person name="Land M."/>
            <person name="Hauser L."/>
            <person name="Kyrpides N."/>
            <person name="Ivanova N."/>
            <person name="Pagani I."/>
            <person name="Samuel K."/>
            <person name="Teske A."/>
            <person name="Mueller J."/>
            <person name="Woyke T."/>
        </authorList>
    </citation>
    <scope>NUCLEOTIDE SEQUENCE [LARGE SCALE GENOMIC DNA]</scope>
    <source>
        <strain evidence="10 11">B18LD</strain>
    </source>
</reference>
<feature type="transmembrane region" description="Helical" evidence="8">
    <location>
        <begin position="71"/>
        <end position="100"/>
    </location>
</feature>
<evidence type="ECO:0000256" key="1">
    <source>
        <dbReference type="ARBA" id="ARBA00022448"/>
    </source>
</evidence>
<keyword evidence="5" id="KW-0249">Electron transport</keyword>
<evidence type="ECO:0000256" key="7">
    <source>
        <dbReference type="ARBA" id="ARBA00023014"/>
    </source>
</evidence>
<dbReference type="InterPro" id="IPR051684">
    <property type="entry name" value="Electron_Trans/Redox"/>
</dbReference>
<feature type="domain" description="4Fe-4S ferredoxin-type" evidence="9">
    <location>
        <begin position="217"/>
        <end position="248"/>
    </location>
</feature>
<dbReference type="InterPro" id="IPR017900">
    <property type="entry name" value="4Fe4S_Fe_S_CS"/>
</dbReference>
<feature type="domain" description="4Fe-4S ferredoxin-type" evidence="9">
    <location>
        <begin position="254"/>
        <end position="283"/>
    </location>
</feature>
<keyword evidence="2" id="KW-0004">4Fe-4S</keyword>
<keyword evidence="1" id="KW-0813">Transport</keyword>
<evidence type="ECO:0000313" key="10">
    <source>
        <dbReference type="EMBL" id="EIJ43220.1"/>
    </source>
</evidence>
<dbReference type="Gene3D" id="3.30.70.20">
    <property type="match status" value="1"/>
</dbReference>
<dbReference type="RefSeq" id="WP_002690213.1">
    <property type="nucleotide sequence ID" value="NZ_JH600070.1"/>
</dbReference>
<dbReference type="SUPFAM" id="SSF54862">
    <property type="entry name" value="4Fe-4S ferredoxins"/>
    <property type="match status" value="1"/>
</dbReference>
<keyword evidence="7" id="KW-0411">Iron-sulfur</keyword>
<evidence type="ECO:0000259" key="9">
    <source>
        <dbReference type="PROSITE" id="PS51379"/>
    </source>
</evidence>
<dbReference type="AlphaFoldDB" id="I3CHX7"/>
<sequence length="302" mass="33818">MNTIPTSPPEPLKHLPRTWWARQRWLFLRRLSQLSILALFFCGTWTGFWLVKGNLSSSLTLNLLPLTDPYLVLQIFATGHMVGITAMIGALLVLLAYLLVGGRVYCAWVCPMNIVTDVAAWLRNRLEIKNTLTLSRSLRFWLLGMTFILSALTGALAWEVINPVSLLHRGLIFGMGAGWGVILAIFLLDTFLIKRGWCGHLCPVGAFYSLLGHISPVRVSANQREHCNNCLQCFTVCPEPQVITPALRGAAKNISPVIQSSQCCNCGRCIDVCNEQVFEFKLLKPKQVIFSPFKNKLKQHNP</sequence>
<dbReference type="HOGENOM" id="CLU_066585_1_0_6"/>
<keyword evidence="8" id="KW-0812">Transmembrane</keyword>
<dbReference type="PROSITE" id="PS00198">
    <property type="entry name" value="4FE4S_FER_1"/>
    <property type="match status" value="1"/>
</dbReference>
<evidence type="ECO:0000256" key="8">
    <source>
        <dbReference type="SAM" id="Phobius"/>
    </source>
</evidence>
<accession>I3CHX7</accession>
<dbReference type="GO" id="GO:0005886">
    <property type="term" value="C:plasma membrane"/>
    <property type="evidence" value="ECO:0007669"/>
    <property type="project" value="TreeGrafter"/>
</dbReference>
<dbReference type="GO" id="GO:0046872">
    <property type="term" value="F:metal ion binding"/>
    <property type="evidence" value="ECO:0007669"/>
    <property type="project" value="UniProtKB-KW"/>
</dbReference>
<dbReference type="OrthoDB" id="6117400at2"/>
<dbReference type="GO" id="GO:0051539">
    <property type="term" value="F:4 iron, 4 sulfur cluster binding"/>
    <property type="evidence" value="ECO:0007669"/>
    <property type="project" value="UniProtKB-KW"/>
</dbReference>
<dbReference type="EMBL" id="JH600070">
    <property type="protein sequence ID" value="EIJ43220.1"/>
    <property type="molecule type" value="Genomic_DNA"/>
</dbReference>
<dbReference type="eggNOG" id="COG0348">
    <property type="taxonomic scope" value="Bacteria"/>
</dbReference>
<feature type="transmembrane region" description="Helical" evidence="8">
    <location>
        <begin position="138"/>
        <end position="158"/>
    </location>
</feature>
<dbReference type="PROSITE" id="PS51379">
    <property type="entry name" value="4FE4S_FER_2"/>
    <property type="match status" value="2"/>
</dbReference>
<keyword evidence="3" id="KW-0479">Metal-binding</keyword>
<dbReference type="PANTHER" id="PTHR30176:SF3">
    <property type="entry name" value="FERREDOXIN-TYPE PROTEIN NAPH"/>
    <property type="match status" value="1"/>
</dbReference>
<protein>
    <submittedName>
        <fullName evidence="10">Ferredoxin-type protein, NapH/MauN family</fullName>
    </submittedName>
</protein>
<gene>
    <name evidence="10" type="ORF">BegalDRAFT_2367</name>
</gene>
<feature type="transmembrane region" description="Helical" evidence="8">
    <location>
        <begin position="170"/>
        <end position="188"/>
    </location>
</feature>
<evidence type="ECO:0000256" key="2">
    <source>
        <dbReference type="ARBA" id="ARBA00022485"/>
    </source>
</evidence>
<evidence type="ECO:0000256" key="3">
    <source>
        <dbReference type="ARBA" id="ARBA00022723"/>
    </source>
</evidence>
<keyword evidence="8" id="KW-0472">Membrane</keyword>
<keyword evidence="11" id="KW-1185">Reference proteome</keyword>
<keyword evidence="4" id="KW-0677">Repeat</keyword>
<evidence type="ECO:0000256" key="6">
    <source>
        <dbReference type="ARBA" id="ARBA00023004"/>
    </source>
</evidence>
<dbReference type="InterPro" id="IPR017896">
    <property type="entry name" value="4Fe4S_Fe-S-bd"/>
</dbReference>
<dbReference type="InterPro" id="IPR011886">
    <property type="entry name" value="NapH_MauN"/>
</dbReference>
<name>I3CHX7_9GAMM</name>
<dbReference type="NCBIfam" id="NF007013">
    <property type="entry name" value="PRK09477.1"/>
    <property type="match status" value="1"/>
</dbReference>
<feature type="transmembrane region" description="Helical" evidence="8">
    <location>
        <begin position="31"/>
        <end position="51"/>
    </location>
</feature>
<dbReference type="Proteomes" id="UP000005744">
    <property type="component" value="Unassembled WGS sequence"/>
</dbReference>
<evidence type="ECO:0000256" key="4">
    <source>
        <dbReference type="ARBA" id="ARBA00022737"/>
    </source>
</evidence>
<keyword evidence="8" id="KW-1133">Transmembrane helix</keyword>
<evidence type="ECO:0000256" key="5">
    <source>
        <dbReference type="ARBA" id="ARBA00022982"/>
    </source>
</evidence>
<evidence type="ECO:0000313" key="11">
    <source>
        <dbReference type="Proteomes" id="UP000005744"/>
    </source>
</evidence>
<dbReference type="PANTHER" id="PTHR30176">
    <property type="entry name" value="FERREDOXIN-TYPE PROTEIN NAPH"/>
    <property type="match status" value="1"/>
</dbReference>
<proteinExistence type="predicted"/>
<organism evidence="10 11">
    <name type="scientific">Beggiatoa alba B18LD</name>
    <dbReference type="NCBI Taxonomy" id="395493"/>
    <lineage>
        <taxon>Bacteria</taxon>
        <taxon>Pseudomonadati</taxon>
        <taxon>Pseudomonadota</taxon>
        <taxon>Gammaproteobacteria</taxon>
        <taxon>Thiotrichales</taxon>
        <taxon>Thiotrichaceae</taxon>
        <taxon>Beggiatoa</taxon>
    </lineage>
</organism>
<dbReference type="STRING" id="395493.BegalDRAFT_2367"/>